<sequence length="149" mass="15468">MVDAVSLSANSYRAVSSALETRPAVTALAALAAPQPVTQVSTPSETAEDIGDLSFLYAPSGLPGISTLPAYAVPPAQATTDERVSNGRNPTARLAIESTDLNSLMSSFLTPRAPSANPAASPDVPPEVNNEQLARTARQSVIAQLYSQF</sequence>
<comment type="caution">
    <text evidence="2">The sequence shown here is derived from an EMBL/GenBank/DDBJ whole genome shotgun (WGS) entry which is preliminary data.</text>
</comment>
<accession>A0ABT1RAA7</accession>
<dbReference type="Proteomes" id="UP000996601">
    <property type="component" value="Unassembled WGS sequence"/>
</dbReference>
<name>A0ABT1RAA7_9HYPH</name>
<evidence type="ECO:0000256" key="1">
    <source>
        <dbReference type="SAM" id="MobiDB-lite"/>
    </source>
</evidence>
<keyword evidence="3" id="KW-1185">Reference proteome</keyword>
<protein>
    <submittedName>
        <fullName evidence="2">Uncharacterized protein</fullName>
    </submittedName>
</protein>
<dbReference type="RefSeq" id="WP_256118768.1">
    <property type="nucleotide sequence ID" value="NZ_WHSB02000007.1"/>
</dbReference>
<gene>
    <name evidence="2" type="ORF">GB927_018915</name>
</gene>
<reference evidence="2" key="1">
    <citation type="submission" date="2021-07" db="EMBL/GenBank/DDBJ databases">
        <title>Shinella sp. nov., a novel member of the genus Shinella from water.</title>
        <authorList>
            <person name="Deng Y."/>
        </authorList>
    </citation>
    <scope>NUCLEOTIDE SEQUENCE</scope>
    <source>
        <strain evidence="2">CPCC 100929</strain>
    </source>
</reference>
<organism evidence="2 3">
    <name type="scientific">Shinella lacus</name>
    <dbReference type="NCBI Taxonomy" id="2654216"/>
    <lineage>
        <taxon>Bacteria</taxon>
        <taxon>Pseudomonadati</taxon>
        <taxon>Pseudomonadota</taxon>
        <taxon>Alphaproteobacteria</taxon>
        <taxon>Hyphomicrobiales</taxon>
        <taxon>Rhizobiaceae</taxon>
        <taxon>Shinella</taxon>
    </lineage>
</organism>
<feature type="region of interest" description="Disordered" evidence="1">
    <location>
        <begin position="109"/>
        <end position="131"/>
    </location>
</feature>
<feature type="compositionally biased region" description="Low complexity" evidence="1">
    <location>
        <begin position="111"/>
        <end position="122"/>
    </location>
</feature>
<dbReference type="EMBL" id="WHSB02000007">
    <property type="protein sequence ID" value="MCQ4632129.1"/>
    <property type="molecule type" value="Genomic_DNA"/>
</dbReference>
<evidence type="ECO:0000313" key="2">
    <source>
        <dbReference type="EMBL" id="MCQ4632129.1"/>
    </source>
</evidence>
<proteinExistence type="predicted"/>
<evidence type="ECO:0000313" key="3">
    <source>
        <dbReference type="Proteomes" id="UP000996601"/>
    </source>
</evidence>